<proteinExistence type="predicted"/>
<sequence>LNCDLENTPIALNMKNIRSKDEEVNDFTSQFIAKEHFDSQPLKGIWVGVISETIRDGVDKEVGISSRAAASAAIKDVEMEDTFPMACNFEVGNSYKLRQKHQELGKPELDKLEELGKSELDLPERDNFGIRGHHRVVDGVGAGDWFFLSKSNALTMSLSSATSDEMAGVDELVPSLATTALACD</sequence>
<organism evidence="1">
    <name type="scientific">Tanacetum cinerariifolium</name>
    <name type="common">Dalmatian daisy</name>
    <name type="synonym">Chrysanthemum cinerariifolium</name>
    <dbReference type="NCBI Taxonomy" id="118510"/>
    <lineage>
        <taxon>Eukaryota</taxon>
        <taxon>Viridiplantae</taxon>
        <taxon>Streptophyta</taxon>
        <taxon>Embryophyta</taxon>
        <taxon>Tracheophyta</taxon>
        <taxon>Spermatophyta</taxon>
        <taxon>Magnoliopsida</taxon>
        <taxon>eudicotyledons</taxon>
        <taxon>Gunneridae</taxon>
        <taxon>Pentapetalae</taxon>
        <taxon>asterids</taxon>
        <taxon>campanulids</taxon>
        <taxon>Asterales</taxon>
        <taxon>Asteraceae</taxon>
        <taxon>Asteroideae</taxon>
        <taxon>Anthemideae</taxon>
        <taxon>Anthemidinae</taxon>
        <taxon>Tanacetum</taxon>
    </lineage>
</organism>
<name>A0A6L2NEG7_TANCI</name>
<keyword evidence="1" id="KW-0808">Transferase</keyword>
<protein>
    <submittedName>
        <fullName evidence="1">Glutamyl-tRNA(Gln) amidotransferase subunit A, chloroplastic/mitochondrial</fullName>
    </submittedName>
</protein>
<comment type="caution">
    <text evidence="1">The sequence shown here is derived from an EMBL/GenBank/DDBJ whole genome shotgun (WGS) entry which is preliminary data.</text>
</comment>
<feature type="non-terminal residue" evidence="1">
    <location>
        <position position="1"/>
    </location>
</feature>
<evidence type="ECO:0000313" key="1">
    <source>
        <dbReference type="EMBL" id="GEU84613.1"/>
    </source>
</evidence>
<dbReference type="EMBL" id="BKCJ010008933">
    <property type="protein sequence ID" value="GEU84613.1"/>
    <property type="molecule type" value="Genomic_DNA"/>
</dbReference>
<accession>A0A6L2NEG7</accession>
<gene>
    <name evidence="1" type="ORF">Tci_056591</name>
</gene>
<dbReference type="AlphaFoldDB" id="A0A6L2NEG7"/>
<reference evidence="1" key="1">
    <citation type="journal article" date="2019" name="Sci. Rep.">
        <title>Draft genome of Tanacetum cinerariifolium, the natural source of mosquito coil.</title>
        <authorList>
            <person name="Yamashiro T."/>
            <person name="Shiraishi A."/>
            <person name="Satake H."/>
            <person name="Nakayama K."/>
        </authorList>
    </citation>
    <scope>NUCLEOTIDE SEQUENCE</scope>
</reference>
<dbReference type="GO" id="GO:0016740">
    <property type="term" value="F:transferase activity"/>
    <property type="evidence" value="ECO:0007669"/>
    <property type="project" value="UniProtKB-KW"/>
</dbReference>